<comment type="caution">
    <text evidence="2">The sequence shown here is derived from an EMBL/GenBank/DDBJ whole genome shotgun (WGS) entry which is preliminary data.</text>
</comment>
<dbReference type="Gene3D" id="3.60.21.10">
    <property type="match status" value="1"/>
</dbReference>
<dbReference type="RefSeq" id="WP_207337689.1">
    <property type="nucleotide sequence ID" value="NZ_JAFMYU010000022.1"/>
</dbReference>
<dbReference type="CDD" id="cd00838">
    <property type="entry name" value="MPP_superfamily"/>
    <property type="match status" value="1"/>
</dbReference>
<protein>
    <submittedName>
        <fullName evidence="2">Metallophosphoesterase</fullName>
    </submittedName>
</protein>
<accession>A0A939GBT3</accession>
<dbReference type="SUPFAM" id="SSF56300">
    <property type="entry name" value="Metallo-dependent phosphatases"/>
    <property type="match status" value="1"/>
</dbReference>
<feature type="domain" description="Calcineurin-like phosphoesterase" evidence="1">
    <location>
        <begin position="6"/>
        <end position="203"/>
    </location>
</feature>
<reference evidence="2 3" key="1">
    <citation type="submission" date="2021-03" db="EMBL/GenBank/DDBJ databases">
        <title>Fibrella sp. HMF5036 genome sequencing and assembly.</title>
        <authorList>
            <person name="Kang H."/>
            <person name="Kim H."/>
            <person name="Bae S."/>
            <person name="Joh K."/>
        </authorList>
    </citation>
    <scope>NUCLEOTIDE SEQUENCE [LARGE SCALE GENOMIC DNA]</scope>
    <source>
        <strain evidence="2 3">HMF5036</strain>
    </source>
</reference>
<evidence type="ECO:0000313" key="2">
    <source>
        <dbReference type="EMBL" id="MBO0933722.1"/>
    </source>
</evidence>
<dbReference type="InterPro" id="IPR051918">
    <property type="entry name" value="STPP_CPPED1"/>
</dbReference>
<dbReference type="Proteomes" id="UP000664795">
    <property type="component" value="Unassembled WGS sequence"/>
</dbReference>
<dbReference type="EMBL" id="JAFMYU010000022">
    <property type="protein sequence ID" value="MBO0933722.1"/>
    <property type="molecule type" value="Genomic_DNA"/>
</dbReference>
<dbReference type="AlphaFoldDB" id="A0A939GBT3"/>
<dbReference type="PANTHER" id="PTHR43143:SF1">
    <property type="entry name" value="SERINE_THREONINE-PROTEIN PHOSPHATASE CPPED1"/>
    <property type="match status" value="1"/>
</dbReference>
<proteinExistence type="predicted"/>
<sequence length="279" mass="31732">MFPLLAFLADTQAPMWIEALFLKQRDNVKATQSIFREILKRHPETLYWLGDVVVLGYKNAAWPMVDTFLANCEEAGIDVKAIMGNHDVMGRPKKGQRNFQKRFPDHVPTGYAHVTDGVGVILLNSNFSTLTLDEQKQQQAFYEKQLHDYDNDPAIRVVIVTTHYAPFSNSRLVGSSKPVQQRFVPPYQASKKAKLFITGHAHAFEKFEVGGKVFLVIGGGGGLKQPLHTNPYKFEDRALDYKPMFHYLTVYREADDLHVCSHRLTDDHKGFEDGYGFVI</sequence>
<dbReference type="InterPro" id="IPR004843">
    <property type="entry name" value="Calcineurin-like_PHP"/>
</dbReference>
<name>A0A939GBT3_9BACT</name>
<dbReference type="Pfam" id="PF00149">
    <property type="entry name" value="Metallophos"/>
    <property type="match status" value="1"/>
</dbReference>
<keyword evidence="3" id="KW-1185">Reference proteome</keyword>
<organism evidence="2 3">
    <name type="scientific">Fibrella aquatilis</name>
    <dbReference type="NCBI Taxonomy" id="2817059"/>
    <lineage>
        <taxon>Bacteria</taxon>
        <taxon>Pseudomonadati</taxon>
        <taxon>Bacteroidota</taxon>
        <taxon>Cytophagia</taxon>
        <taxon>Cytophagales</taxon>
        <taxon>Spirosomataceae</taxon>
        <taxon>Fibrella</taxon>
    </lineage>
</organism>
<dbReference type="InterPro" id="IPR029052">
    <property type="entry name" value="Metallo-depent_PP-like"/>
</dbReference>
<dbReference type="PANTHER" id="PTHR43143">
    <property type="entry name" value="METALLOPHOSPHOESTERASE, CALCINEURIN SUPERFAMILY"/>
    <property type="match status" value="1"/>
</dbReference>
<dbReference type="GO" id="GO:0016787">
    <property type="term" value="F:hydrolase activity"/>
    <property type="evidence" value="ECO:0007669"/>
    <property type="project" value="InterPro"/>
</dbReference>
<evidence type="ECO:0000313" key="3">
    <source>
        <dbReference type="Proteomes" id="UP000664795"/>
    </source>
</evidence>
<gene>
    <name evidence="2" type="ORF">J2I48_22130</name>
</gene>
<evidence type="ECO:0000259" key="1">
    <source>
        <dbReference type="Pfam" id="PF00149"/>
    </source>
</evidence>